<proteinExistence type="predicted"/>
<name>A0ACC6PKL4_9BACL</name>
<evidence type="ECO:0000313" key="1">
    <source>
        <dbReference type="EMBL" id="MEJ8307029.1"/>
    </source>
</evidence>
<gene>
    <name evidence="1" type="ORF">WKI47_24235</name>
</gene>
<organism evidence="1 2">
    <name type="scientific">Saccharibacillus sacchari</name>
    <dbReference type="NCBI Taxonomy" id="456493"/>
    <lineage>
        <taxon>Bacteria</taxon>
        <taxon>Bacillati</taxon>
        <taxon>Bacillota</taxon>
        <taxon>Bacilli</taxon>
        <taxon>Bacillales</taxon>
        <taxon>Paenibacillaceae</taxon>
        <taxon>Saccharibacillus</taxon>
    </lineage>
</organism>
<accession>A0ACC6PKL4</accession>
<dbReference type="Proteomes" id="UP001380953">
    <property type="component" value="Unassembled WGS sequence"/>
</dbReference>
<comment type="caution">
    <text evidence="1">The sequence shown here is derived from an EMBL/GenBank/DDBJ whole genome shotgun (WGS) entry which is preliminary data.</text>
</comment>
<evidence type="ECO:0000313" key="2">
    <source>
        <dbReference type="Proteomes" id="UP001380953"/>
    </source>
</evidence>
<protein>
    <submittedName>
        <fullName evidence="1">Hydantoinase B/oxoprolinase family protein</fullName>
    </submittedName>
</protein>
<sequence length="668" mass="71580">MRTDPATLEIMRSYYNAIAGGMGHIIERTSFTTFVKESADFATALAAPSGEFFVYPKTVGVTIFLGLSVAKAVESVGKLEPGDIVITNDPYTTDGLATHLPDVHVFKPIFADGELISYAWAFVHCSDVGGLVPSSISPEATDIHQEGLRIPPVKLYRRGERNEDVYTFLNANSRVPRLNEGDVHAMVAAVNTAEQRMLGLIGKFGTQAVRDSIEDLMDQGEARARGVIRQIPDGTYAFADYLDDDMLSDTPVRLAVDLTVEDGNITIDFTKSDPQVRTAFNLVTNGKKHSFLYQGLINFMISEDPFIPVNGAITRPISVISPVGTLVNPVYPAAVGVRHTITMRMYNVVLGALAQAIPDRIPAAGAGQSAIVVLSTPDEQTGSRNMAVVQPMGGGGGGQSDMDGADGIDHASGFLKNTPIESLEQHIDILVKRYEFLPDTAGAGKSRGGQAIRLDFQIVRDNSLVTARGMERLRFHPWGLAGGSAGALGRVVLNPGTDRERELSKISVLAPQPGDVVSILSPGGGGWGNPLQRETASVENDVNAGLIAPEAAKSEYGVELRREGASWKTDEGATAVLRGRLAAERNASAAAAERYRAKIDFGEARLAYEDVWTPEASDALALLLYRLPPTQRAARKQRVHEEAASAYPGTALDASKVAAIWESLAGSR</sequence>
<reference evidence="1" key="1">
    <citation type="submission" date="2024-03" db="EMBL/GenBank/DDBJ databases">
        <title>Whole genome sequecning of epiphytes from Marcgravia umbellata leaves.</title>
        <authorList>
            <person name="Kumar G."/>
            <person name="Savka M.A."/>
        </authorList>
    </citation>
    <scope>NUCLEOTIDE SEQUENCE</scope>
    <source>
        <strain evidence="1">RIT_BL5</strain>
    </source>
</reference>
<keyword evidence="2" id="KW-1185">Reference proteome</keyword>
<dbReference type="EMBL" id="JBBKAR010000058">
    <property type="protein sequence ID" value="MEJ8307029.1"/>
    <property type="molecule type" value="Genomic_DNA"/>
</dbReference>